<accession>A0A1L9TLP6</accession>
<evidence type="ECO:0008006" key="9">
    <source>
        <dbReference type="Google" id="ProtNLM"/>
    </source>
</evidence>
<evidence type="ECO:0000313" key="7">
    <source>
        <dbReference type="EMBL" id="OJJ60345.1"/>
    </source>
</evidence>
<dbReference type="Pfam" id="PF04616">
    <property type="entry name" value="Glyco_hydro_43"/>
    <property type="match status" value="1"/>
</dbReference>
<gene>
    <name evidence="7" type="ORF">ASPSYDRAFT_147236</name>
</gene>
<dbReference type="RefSeq" id="XP_040704151.1">
    <property type="nucleotide sequence ID" value="XM_040841696.1"/>
</dbReference>
<protein>
    <recommendedName>
        <fullName evidence="9">Glycosyl hydrolase</fullName>
    </recommendedName>
</protein>
<dbReference type="STRING" id="1036612.A0A1L9TLP6"/>
<keyword evidence="4 5" id="KW-0326">Glycosidase</keyword>
<dbReference type="CDD" id="cd18821">
    <property type="entry name" value="GH43_Pc3Gal43A-like"/>
    <property type="match status" value="1"/>
</dbReference>
<dbReference type="VEuPathDB" id="FungiDB:ASPSYDRAFT_147236"/>
<proteinExistence type="inferred from homology"/>
<dbReference type="PANTHER" id="PTHR22925">
    <property type="entry name" value="GLYCOSYL HYDROLASE 43 FAMILY MEMBER"/>
    <property type="match status" value="1"/>
</dbReference>
<evidence type="ECO:0000256" key="4">
    <source>
        <dbReference type="ARBA" id="ARBA00023295"/>
    </source>
</evidence>
<dbReference type="AlphaFoldDB" id="A0A1L9TLP6"/>
<dbReference type="PANTHER" id="PTHR22925:SF39">
    <property type="entry name" value="PUTATIVE (AFU_ORTHOLOGUE AFUA_5G14190)-RELATED"/>
    <property type="match status" value="1"/>
</dbReference>
<feature type="chain" id="PRO_5012883087" description="Glycosyl hydrolase" evidence="6">
    <location>
        <begin position="20"/>
        <end position="492"/>
    </location>
</feature>
<evidence type="ECO:0000256" key="6">
    <source>
        <dbReference type="SAM" id="SignalP"/>
    </source>
</evidence>
<dbReference type="OrthoDB" id="3426327at2759"/>
<dbReference type="InterPro" id="IPR006710">
    <property type="entry name" value="Glyco_hydro_43"/>
</dbReference>
<evidence type="ECO:0000313" key="8">
    <source>
        <dbReference type="Proteomes" id="UP000184356"/>
    </source>
</evidence>
<organism evidence="7 8">
    <name type="scientific">Aspergillus sydowii CBS 593.65</name>
    <dbReference type="NCBI Taxonomy" id="1036612"/>
    <lineage>
        <taxon>Eukaryota</taxon>
        <taxon>Fungi</taxon>
        <taxon>Dikarya</taxon>
        <taxon>Ascomycota</taxon>
        <taxon>Pezizomycotina</taxon>
        <taxon>Eurotiomycetes</taxon>
        <taxon>Eurotiomycetidae</taxon>
        <taxon>Eurotiales</taxon>
        <taxon>Aspergillaceae</taxon>
        <taxon>Aspergillus</taxon>
        <taxon>Aspergillus subgen. Nidulantes</taxon>
    </lineage>
</organism>
<dbReference type="GO" id="GO:0005975">
    <property type="term" value="P:carbohydrate metabolic process"/>
    <property type="evidence" value="ECO:0007669"/>
    <property type="project" value="InterPro"/>
</dbReference>
<reference evidence="8" key="1">
    <citation type="journal article" date="2017" name="Genome Biol.">
        <title>Comparative genomics reveals high biological diversity and specific adaptations in the industrially and medically important fungal genus Aspergillus.</title>
        <authorList>
            <person name="de Vries R.P."/>
            <person name="Riley R."/>
            <person name="Wiebenga A."/>
            <person name="Aguilar-Osorio G."/>
            <person name="Amillis S."/>
            <person name="Uchima C.A."/>
            <person name="Anderluh G."/>
            <person name="Asadollahi M."/>
            <person name="Askin M."/>
            <person name="Barry K."/>
            <person name="Battaglia E."/>
            <person name="Bayram O."/>
            <person name="Benocci T."/>
            <person name="Braus-Stromeyer S.A."/>
            <person name="Caldana C."/>
            <person name="Canovas D."/>
            <person name="Cerqueira G.C."/>
            <person name="Chen F."/>
            <person name="Chen W."/>
            <person name="Choi C."/>
            <person name="Clum A."/>
            <person name="Dos Santos R.A."/>
            <person name="Damasio A.R."/>
            <person name="Diallinas G."/>
            <person name="Emri T."/>
            <person name="Fekete E."/>
            <person name="Flipphi M."/>
            <person name="Freyberg S."/>
            <person name="Gallo A."/>
            <person name="Gournas C."/>
            <person name="Habgood R."/>
            <person name="Hainaut M."/>
            <person name="Harispe M.L."/>
            <person name="Henrissat B."/>
            <person name="Hilden K.S."/>
            <person name="Hope R."/>
            <person name="Hossain A."/>
            <person name="Karabika E."/>
            <person name="Karaffa L."/>
            <person name="Karanyi Z."/>
            <person name="Krasevec N."/>
            <person name="Kuo A."/>
            <person name="Kusch H."/>
            <person name="LaButti K."/>
            <person name="Lagendijk E.L."/>
            <person name="Lapidus A."/>
            <person name="Levasseur A."/>
            <person name="Lindquist E."/>
            <person name="Lipzen A."/>
            <person name="Logrieco A.F."/>
            <person name="MacCabe A."/>
            <person name="Maekelae M.R."/>
            <person name="Malavazi I."/>
            <person name="Melin P."/>
            <person name="Meyer V."/>
            <person name="Mielnichuk N."/>
            <person name="Miskei M."/>
            <person name="Molnar A.P."/>
            <person name="Mule G."/>
            <person name="Ngan C.Y."/>
            <person name="Orejas M."/>
            <person name="Orosz E."/>
            <person name="Ouedraogo J.P."/>
            <person name="Overkamp K.M."/>
            <person name="Park H.-S."/>
            <person name="Perrone G."/>
            <person name="Piumi F."/>
            <person name="Punt P.J."/>
            <person name="Ram A.F."/>
            <person name="Ramon A."/>
            <person name="Rauscher S."/>
            <person name="Record E."/>
            <person name="Riano-Pachon D.M."/>
            <person name="Robert V."/>
            <person name="Roehrig J."/>
            <person name="Ruller R."/>
            <person name="Salamov A."/>
            <person name="Salih N.S."/>
            <person name="Samson R.A."/>
            <person name="Sandor E."/>
            <person name="Sanguinetti M."/>
            <person name="Schuetze T."/>
            <person name="Sepcic K."/>
            <person name="Shelest E."/>
            <person name="Sherlock G."/>
            <person name="Sophianopoulou V."/>
            <person name="Squina F.M."/>
            <person name="Sun H."/>
            <person name="Susca A."/>
            <person name="Todd R.B."/>
            <person name="Tsang A."/>
            <person name="Unkles S.E."/>
            <person name="van de Wiele N."/>
            <person name="van Rossen-Uffink D."/>
            <person name="Oliveira J.V."/>
            <person name="Vesth T.C."/>
            <person name="Visser J."/>
            <person name="Yu J.-H."/>
            <person name="Zhou M."/>
            <person name="Andersen M.R."/>
            <person name="Archer D.B."/>
            <person name="Baker S.E."/>
            <person name="Benoit I."/>
            <person name="Brakhage A.A."/>
            <person name="Braus G.H."/>
            <person name="Fischer R."/>
            <person name="Frisvad J.C."/>
            <person name="Goldman G.H."/>
            <person name="Houbraken J."/>
            <person name="Oakley B."/>
            <person name="Pocsi I."/>
            <person name="Scazzocchio C."/>
            <person name="Seiboth B."/>
            <person name="vanKuyk P.A."/>
            <person name="Wortman J."/>
            <person name="Dyer P.S."/>
            <person name="Grigoriev I.V."/>
        </authorList>
    </citation>
    <scope>NUCLEOTIDE SEQUENCE [LARGE SCALE GENOMIC DNA]</scope>
    <source>
        <strain evidence="8">CBS 593.65</strain>
    </source>
</reference>
<comment type="similarity">
    <text evidence="1 5">Belongs to the glycosyl hydrolase 43 family.</text>
</comment>
<dbReference type="Gene3D" id="2.115.10.20">
    <property type="entry name" value="Glycosyl hydrolase domain, family 43"/>
    <property type="match status" value="1"/>
</dbReference>
<sequence length="492" mass="55815">MALHMIVNLVLILTACVNAKWIVPGARWLDTDGNIFNAHAGGLCVDRESGRFYWFGEYKVEGQVEGGGISVYSSEDLATWESHGLALEPVEGHPYISSHNRIQRPKVIYSEETSQYHMWWHADDDNYSLLLQGLATSDNIAGPYTFVDATSPLGNWSQDFGAFTDSRSGHSYALYSNGDTVEGRDVYLSRFNENVTAVKEVTYRFPKYDFEAPTILQTERSYYALMSHKTGYRPNNVVAMRADSLEGPWSQPFFVAPAYTRTFSTQSGFSWRIDGSRKTTYLYMGDQWDMNSLWESRNVWLPMEIDEREGSLKVLWHDIYDLDVKTGEWRPIKGKTYISKHAKLAGEAYLQEATFGSENRIATRIYGNDSTITFTVQGQDAEQWVSFYHQNIDDMGYGDQPMGQPDRINGTWQLRRVSSVVVNGDTDNVHTLYQKDTHKGVILSTPLLLPLRKGFNTITVGGLYNGFDDKGADLDRIVVYPPEKSAKRSKVE</sequence>
<dbReference type="InterPro" id="IPR023296">
    <property type="entry name" value="Glyco_hydro_beta-prop_sf"/>
</dbReference>
<evidence type="ECO:0000256" key="2">
    <source>
        <dbReference type="ARBA" id="ARBA00022729"/>
    </source>
</evidence>
<dbReference type="GO" id="GO:0004553">
    <property type="term" value="F:hydrolase activity, hydrolyzing O-glycosyl compounds"/>
    <property type="evidence" value="ECO:0007669"/>
    <property type="project" value="InterPro"/>
</dbReference>
<keyword evidence="8" id="KW-1185">Reference proteome</keyword>
<name>A0A1L9TLP6_9EURO</name>
<dbReference type="SUPFAM" id="SSF75005">
    <property type="entry name" value="Arabinanase/levansucrase/invertase"/>
    <property type="match status" value="1"/>
</dbReference>
<feature type="signal peptide" evidence="6">
    <location>
        <begin position="1"/>
        <end position="19"/>
    </location>
</feature>
<evidence type="ECO:0000256" key="3">
    <source>
        <dbReference type="ARBA" id="ARBA00022801"/>
    </source>
</evidence>
<evidence type="ECO:0000256" key="5">
    <source>
        <dbReference type="RuleBase" id="RU361187"/>
    </source>
</evidence>
<evidence type="ECO:0000256" key="1">
    <source>
        <dbReference type="ARBA" id="ARBA00009865"/>
    </source>
</evidence>
<dbReference type="EMBL" id="KV878584">
    <property type="protein sequence ID" value="OJJ60345.1"/>
    <property type="molecule type" value="Genomic_DNA"/>
</dbReference>
<keyword evidence="3 5" id="KW-0378">Hydrolase</keyword>
<dbReference type="GeneID" id="63757769"/>
<keyword evidence="2 6" id="KW-0732">Signal</keyword>
<dbReference type="Proteomes" id="UP000184356">
    <property type="component" value="Unassembled WGS sequence"/>
</dbReference>